<feature type="domain" description="N-acetyltransferase" evidence="3">
    <location>
        <begin position="1"/>
        <end position="135"/>
    </location>
</feature>
<reference evidence="4 5" key="1">
    <citation type="submission" date="2018-11" db="EMBL/GenBank/DDBJ databases">
        <title>Flavobacterium sp. nov., YIM 102600 draft genome.</title>
        <authorList>
            <person name="Li G."/>
            <person name="Jiang Y."/>
        </authorList>
    </citation>
    <scope>NUCLEOTIDE SEQUENCE [LARGE SCALE GENOMIC DNA]</scope>
    <source>
        <strain evidence="4 5">YIM 102600</strain>
    </source>
</reference>
<sequence length="135" mass="15889">MIHIEQIAPHLTWPIRYQVMYPEHDLDFVKIENDDEGIHFGLYYNQKLTGIVSVFNEGKVYQFRKLAILEEAQGLGLGKKLMEAVIEYCKLQKAENLWCNARANAKDFYKRLGFKETETVFFKDGYDFIIMDLDL</sequence>
<dbReference type="PANTHER" id="PTHR43420:SF12">
    <property type="entry name" value="N-ACETYLTRANSFERASE DOMAIN-CONTAINING PROTEIN"/>
    <property type="match status" value="1"/>
</dbReference>
<gene>
    <name evidence="4" type="ORF">EG849_04225</name>
</gene>
<dbReference type="InterPro" id="IPR000182">
    <property type="entry name" value="GNAT_dom"/>
</dbReference>
<organism evidence="4 5">
    <name type="scientific">Flavobacterium macacae</name>
    <dbReference type="NCBI Taxonomy" id="2488993"/>
    <lineage>
        <taxon>Bacteria</taxon>
        <taxon>Pseudomonadati</taxon>
        <taxon>Bacteroidota</taxon>
        <taxon>Flavobacteriia</taxon>
        <taxon>Flavobacteriales</taxon>
        <taxon>Flavobacteriaceae</taxon>
        <taxon>Flavobacterium</taxon>
    </lineage>
</organism>
<dbReference type="CDD" id="cd04301">
    <property type="entry name" value="NAT_SF"/>
    <property type="match status" value="1"/>
</dbReference>
<dbReference type="AlphaFoldDB" id="A0A3P3WKJ2"/>
<keyword evidence="2" id="KW-0012">Acyltransferase</keyword>
<evidence type="ECO:0000256" key="2">
    <source>
        <dbReference type="ARBA" id="ARBA00023315"/>
    </source>
</evidence>
<dbReference type="Proteomes" id="UP000271937">
    <property type="component" value="Unassembled WGS sequence"/>
</dbReference>
<dbReference type="PANTHER" id="PTHR43420">
    <property type="entry name" value="ACETYLTRANSFERASE"/>
    <property type="match status" value="1"/>
</dbReference>
<dbReference type="Gene3D" id="3.40.630.30">
    <property type="match status" value="1"/>
</dbReference>
<dbReference type="SUPFAM" id="SSF55729">
    <property type="entry name" value="Acyl-CoA N-acyltransferases (Nat)"/>
    <property type="match status" value="1"/>
</dbReference>
<evidence type="ECO:0000256" key="1">
    <source>
        <dbReference type="ARBA" id="ARBA00022679"/>
    </source>
</evidence>
<protein>
    <submittedName>
        <fullName evidence="4">GNAT family N-acetyltransferase</fullName>
    </submittedName>
</protein>
<keyword evidence="5" id="KW-1185">Reference proteome</keyword>
<dbReference type="InterPro" id="IPR016181">
    <property type="entry name" value="Acyl_CoA_acyltransferase"/>
</dbReference>
<dbReference type="GO" id="GO:0016747">
    <property type="term" value="F:acyltransferase activity, transferring groups other than amino-acyl groups"/>
    <property type="evidence" value="ECO:0007669"/>
    <property type="project" value="InterPro"/>
</dbReference>
<comment type="caution">
    <text evidence="4">The sequence shown here is derived from an EMBL/GenBank/DDBJ whole genome shotgun (WGS) entry which is preliminary data.</text>
</comment>
<dbReference type="InterPro" id="IPR050680">
    <property type="entry name" value="YpeA/RimI_acetyltransf"/>
</dbReference>
<keyword evidence="1 4" id="KW-0808">Transferase</keyword>
<evidence type="ECO:0000313" key="5">
    <source>
        <dbReference type="Proteomes" id="UP000271937"/>
    </source>
</evidence>
<evidence type="ECO:0000259" key="3">
    <source>
        <dbReference type="PROSITE" id="PS51186"/>
    </source>
</evidence>
<accession>A0A3P3WKJ2</accession>
<name>A0A3P3WKJ2_9FLAO</name>
<dbReference type="OrthoDB" id="1178186at2"/>
<evidence type="ECO:0000313" key="4">
    <source>
        <dbReference type="EMBL" id="RRJ93523.1"/>
    </source>
</evidence>
<dbReference type="PROSITE" id="PS51186">
    <property type="entry name" value="GNAT"/>
    <property type="match status" value="1"/>
</dbReference>
<dbReference type="EMBL" id="RQVR01000003">
    <property type="protein sequence ID" value="RRJ93523.1"/>
    <property type="molecule type" value="Genomic_DNA"/>
</dbReference>
<dbReference type="Pfam" id="PF13673">
    <property type="entry name" value="Acetyltransf_10"/>
    <property type="match status" value="1"/>
</dbReference>
<proteinExistence type="predicted"/>
<dbReference type="RefSeq" id="WP_125011840.1">
    <property type="nucleotide sequence ID" value="NZ_RQVR01000003.1"/>
</dbReference>